<sequence>MSFSMSWAVNGVGGNSKNPIWDDIEKKLTALKGQNGALTIDICDNDVGPQLLQVRTEAGFYLVTLGEIVDDDYDVRTYYDKDSEDVMICILGDFWPKKQLTTDFSFVTNVFREFFHTGNVQINLLN</sequence>
<dbReference type="Proteomes" id="UP000675653">
    <property type="component" value="Unassembled WGS sequence"/>
</dbReference>
<proteinExistence type="predicted"/>
<accession>A0ABS5GNP2</accession>
<evidence type="ECO:0000313" key="2">
    <source>
        <dbReference type="Proteomes" id="UP000675653"/>
    </source>
</evidence>
<comment type="caution">
    <text evidence="1">The sequence shown here is derived from an EMBL/GenBank/DDBJ whole genome shotgun (WGS) entry which is preliminary data.</text>
</comment>
<reference evidence="1 2" key="1">
    <citation type="submission" date="2021-04" db="EMBL/GenBank/DDBJ databases">
        <title>Draft Genome of Aeromonas popoffii ID682, isolated from a natural water source in Idaho.</title>
        <authorList>
            <person name="Testerman T."/>
            <person name="Graf J."/>
        </authorList>
    </citation>
    <scope>NUCLEOTIDE SEQUENCE [LARGE SCALE GENOMIC DNA]</scope>
    <source>
        <strain evidence="1 2">ID682</strain>
    </source>
</reference>
<organism evidence="1 2">
    <name type="scientific">Aeromonas popoffii</name>
    <dbReference type="NCBI Taxonomy" id="70856"/>
    <lineage>
        <taxon>Bacteria</taxon>
        <taxon>Pseudomonadati</taxon>
        <taxon>Pseudomonadota</taxon>
        <taxon>Gammaproteobacteria</taxon>
        <taxon>Aeromonadales</taxon>
        <taxon>Aeromonadaceae</taxon>
        <taxon>Aeromonas</taxon>
    </lineage>
</organism>
<evidence type="ECO:0000313" key="1">
    <source>
        <dbReference type="EMBL" id="MBR7628467.1"/>
    </source>
</evidence>
<protein>
    <submittedName>
        <fullName evidence="1">Uncharacterized protein</fullName>
    </submittedName>
</protein>
<dbReference type="EMBL" id="JAGRZL010000014">
    <property type="protein sequence ID" value="MBR7628467.1"/>
    <property type="molecule type" value="Genomic_DNA"/>
</dbReference>
<name>A0ABS5GNP2_9GAMM</name>
<keyword evidence="2" id="KW-1185">Reference proteome</keyword>
<dbReference type="InterPro" id="IPR054205">
    <property type="entry name" value="DUF6911"/>
</dbReference>
<dbReference type="RefSeq" id="WP_212512947.1">
    <property type="nucleotide sequence ID" value="NZ_CAWQDX010000035.1"/>
</dbReference>
<dbReference type="Pfam" id="PF21852">
    <property type="entry name" value="DUF6911"/>
    <property type="match status" value="1"/>
</dbReference>
<gene>
    <name evidence="1" type="ORF">KAT72_05325</name>
</gene>